<protein>
    <recommendedName>
        <fullName evidence="2">DUF4010 domain-containing protein</fullName>
    </recommendedName>
</protein>
<proteinExistence type="predicted"/>
<keyword evidence="1" id="KW-0812">Transmembrane</keyword>
<name>A0A8J3MW88_9CHLR</name>
<feature type="transmembrane region" description="Helical" evidence="1">
    <location>
        <begin position="194"/>
        <end position="214"/>
    </location>
</feature>
<dbReference type="AlphaFoldDB" id="A0A8J3MW88"/>
<dbReference type="Pfam" id="PF13194">
    <property type="entry name" value="DUF4010"/>
    <property type="match status" value="1"/>
</dbReference>
<feature type="transmembrane region" description="Helical" evidence="1">
    <location>
        <begin position="159"/>
        <end position="182"/>
    </location>
</feature>
<dbReference type="InterPro" id="IPR025105">
    <property type="entry name" value="DUF4010"/>
</dbReference>
<evidence type="ECO:0000259" key="2">
    <source>
        <dbReference type="Pfam" id="PF13194"/>
    </source>
</evidence>
<gene>
    <name evidence="3" type="ORF">KSX_68790</name>
</gene>
<evidence type="ECO:0000256" key="1">
    <source>
        <dbReference type="SAM" id="Phobius"/>
    </source>
</evidence>
<reference evidence="3" key="1">
    <citation type="submission" date="2020-10" db="EMBL/GenBank/DDBJ databases">
        <title>Taxonomic study of unclassified bacteria belonging to the class Ktedonobacteria.</title>
        <authorList>
            <person name="Yabe S."/>
            <person name="Wang C.M."/>
            <person name="Zheng Y."/>
            <person name="Sakai Y."/>
            <person name="Cavaletti L."/>
            <person name="Monciardini P."/>
            <person name="Donadio S."/>
        </authorList>
    </citation>
    <scope>NUCLEOTIDE SEQUENCE</scope>
    <source>
        <strain evidence="3">SOSP1-1</strain>
    </source>
</reference>
<keyword evidence="4" id="KW-1185">Reference proteome</keyword>
<feature type="transmembrane region" description="Helical" evidence="1">
    <location>
        <begin position="55"/>
        <end position="76"/>
    </location>
</feature>
<sequence>MNSVATAALLGREAKQGAVSVRDVPGHLLRAVFAMLIRDGLLLCLFLLPQWPLTGIAPLMVLGSMAVITGLLTFFVERSGRGRRQPPLPHRLLRSPLALRSVGGFGLLFSLLFVLSGLAKQFFGASGLLLVVIAGALASTASSSVLLGQQLTAGAISGIIAASAMWLVALVGLMENAIIFWITSSQSAPVGRLFLFYIPILFAGGFVVILASLLR</sequence>
<keyword evidence="1" id="KW-1133">Transmembrane helix</keyword>
<feature type="transmembrane region" description="Helical" evidence="1">
    <location>
        <begin position="125"/>
        <end position="147"/>
    </location>
</feature>
<dbReference type="Proteomes" id="UP000612362">
    <property type="component" value="Unassembled WGS sequence"/>
</dbReference>
<keyword evidence="1" id="KW-0472">Membrane</keyword>
<feature type="transmembrane region" description="Helical" evidence="1">
    <location>
        <begin position="97"/>
        <end position="119"/>
    </location>
</feature>
<dbReference type="PANTHER" id="PTHR39084">
    <property type="entry name" value="MEMBRANE PROTEIN-RELATED"/>
    <property type="match status" value="1"/>
</dbReference>
<dbReference type="EMBL" id="BNJF01000004">
    <property type="protein sequence ID" value="GHO48716.1"/>
    <property type="molecule type" value="Genomic_DNA"/>
</dbReference>
<feature type="domain" description="DUF4010" evidence="2">
    <location>
        <begin position="2"/>
        <end position="182"/>
    </location>
</feature>
<organism evidence="3 4">
    <name type="scientific">Ktedonospora formicarum</name>
    <dbReference type="NCBI Taxonomy" id="2778364"/>
    <lineage>
        <taxon>Bacteria</taxon>
        <taxon>Bacillati</taxon>
        <taxon>Chloroflexota</taxon>
        <taxon>Ktedonobacteria</taxon>
        <taxon>Ktedonobacterales</taxon>
        <taxon>Ktedonobacteraceae</taxon>
        <taxon>Ktedonospora</taxon>
    </lineage>
</organism>
<accession>A0A8J3MW88</accession>
<comment type="caution">
    <text evidence="3">The sequence shown here is derived from an EMBL/GenBank/DDBJ whole genome shotgun (WGS) entry which is preliminary data.</text>
</comment>
<evidence type="ECO:0000313" key="4">
    <source>
        <dbReference type="Proteomes" id="UP000612362"/>
    </source>
</evidence>
<evidence type="ECO:0000313" key="3">
    <source>
        <dbReference type="EMBL" id="GHO48716.1"/>
    </source>
</evidence>
<dbReference type="PANTHER" id="PTHR39084:SF1">
    <property type="entry name" value="DUF4010 DOMAIN-CONTAINING PROTEIN"/>
    <property type="match status" value="1"/>
</dbReference>